<proteinExistence type="inferred from homology"/>
<dbReference type="PANTHER" id="PTHR33337">
    <property type="entry name" value="GFA DOMAIN-CONTAINING PROTEIN"/>
    <property type="match status" value="1"/>
</dbReference>
<feature type="domain" description="CENP-V/GFA" evidence="5">
    <location>
        <begin position="3"/>
        <end position="123"/>
    </location>
</feature>
<gene>
    <name evidence="6" type="ORF">CcaverHIS019_0607000</name>
</gene>
<dbReference type="Proteomes" id="UP001233271">
    <property type="component" value="Chromosome 6"/>
</dbReference>
<evidence type="ECO:0000256" key="1">
    <source>
        <dbReference type="ARBA" id="ARBA00005495"/>
    </source>
</evidence>
<organism evidence="6 7">
    <name type="scientific">Cutaneotrichosporon cavernicola</name>
    <dbReference type="NCBI Taxonomy" id="279322"/>
    <lineage>
        <taxon>Eukaryota</taxon>
        <taxon>Fungi</taxon>
        <taxon>Dikarya</taxon>
        <taxon>Basidiomycota</taxon>
        <taxon>Agaricomycotina</taxon>
        <taxon>Tremellomycetes</taxon>
        <taxon>Trichosporonales</taxon>
        <taxon>Trichosporonaceae</taxon>
        <taxon>Cutaneotrichosporon</taxon>
    </lineage>
</organism>
<keyword evidence="3" id="KW-0862">Zinc</keyword>
<keyword evidence="4" id="KW-0456">Lyase</keyword>
<dbReference type="GeneID" id="85498111"/>
<evidence type="ECO:0000259" key="5">
    <source>
        <dbReference type="PROSITE" id="PS51891"/>
    </source>
</evidence>
<dbReference type="GO" id="GO:0046872">
    <property type="term" value="F:metal ion binding"/>
    <property type="evidence" value="ECO:0007669"/>
    <property type="project" value="UniProtKB-KW"/>
</dbReference>
<keyword evidence="7" id="KW-1185">Reference proteome</keyword>
<dbReference type="EMBL" id="AP028217">
    <property type="protein sequence ID" value="BEI94241.1"/>
    <property type="molecule type" value="Genomic_DNA"/>
</dbReference>
<dbReference type="InterPro" id="IPR006913">
    <property type="entry name" value="CENP-V/GFA"/>
</dbReference>
<evidence type="ECO:0000256" key="3">
    <source>
        <dbReference type="ARBA" id="ARBA00022833"/>
    </source>
</evidence>
<dbReference type="SUPFAM" id="SSF51316">
    <property type="entry name" value="Mss4-like"/>
    <property type="match status" value="1"/>
</dbReference>
<dbReference type="PANTHER" id="PTHR33337:SF40">
    <property type="entry name" value="CENP-V_GFA DOMAIN-CONTAINING PROTEIN-RELATED"/>
    <property type="match status" value="1"/>
</dbReference>
<evidence type="ECO:0000313" key="7">
    <source>
        <dbReference type="Proteomes" id="UP001233271"/>
    </source>
</evidence>
<keyword evidence="2" id="KW-0479">Metal-binding</keyword>
<evidence type="ECO:0000256" key="4">
    <source>
        <dbReference type="ARBA" id="ARBA00023239"/>
    </source>
</evidence>
<dbReference type="RefSeq" id="XP_060459506.1">
    <property type="nucleotide sequence ID" value="XM_060603186.1"/>
</dbReference>
<reference evidence="6" key="1">
    <citation type="journal article" date="2023" name="BMC Genomics">
        <title>Chromosome-level genome assemblies of Cutaneotrichosporon spp. (Trichosporonales, Basidiomycota) reveal imbalanced evolution between nucleotide sequences and chromosome synteny.</title>
        <authorList>
            <person name="Kobayashi Y."/>
            <person name="Kayamori A."/>
            <person name="Aoki K."/>
            <person name="Shiwa Y."/>
            <person name="Matsutani M."/>
            <person name="Fujita N."/>
            <person name="Sugita T."/>
            <person name="Iwasaki W."/>
            <person name="Tanaka N."/>
            <person name="Takashima M."/>
        </authorList>
    </citation>
    <scope>NUCLEOTIDE SEQUENCE</scope>
    <source>
        <strain evidence="6">HIS019</strain>
    </source>
</reference>
<evidence type="ECO:0000256" key="2">
    <source>
        <dbReference type="ARBA" id="ARBA00022723"/>
    </source>
</evidence>
<evidence type="ECO:0000313" key="6">
    <source>
        <dbReference type="EMBL" id="BEI94241.1"/>
    </source>
</evidence>
<sequence length="144" mass="15580">MVRTGRCYCGAVCYELDDDSARDFSVCYCEACKYASSSHTMNLRTDSDKIKITKGTPKSFIDTKTLSGKPMDRKFCGDCGNALFSEPSSLPGKAFLKVGTLDDKSGLNLLVEVFCSNALQPFEPMPQGKHPQLTLGAGSPAFEA</sequence>
<dbReference type="Pfam" id="PF04828">
    <property type="entry name" value="GFA"/>
    <property type="match status" value="1"/>
</dbReference>
<dbReference type="InterPro" id="IPR011057">
    <property type="entry name" value="Mss4-like_sf"/>
</dbReference>
<protein>
    <recommendedName>
        <fullName evidence="5">CENP-V/GFA domain-containing protein</fullName>
    </recommendedName>
</protein>
<dbReference type="PROSITE" id="PS51891">
    <property type="entry name" value="CENP_V_GFA"/>
    <property type="match status" value="1"/>
</dbReference>
<comment type="similarity">
    <text evidence="1">Belongs to the Gfa family.</text>
</comment>
<name>A0AA48L9B9_9TREE</name>
<dbReference type="Gene3D" id="3.90.1590.10">
    <property type="entry name" value="glutathione-dependent formaldehyde- activating enzyme (gfa)"/>
    <property type="match status" value="1"/>
</dbReference>
<dbReference type="AlphaFoldDB" id="A0AA48L9B9"/>
<dbReference type="GO" id="GO:0016846">
    <property type="term" value="F:carbon-sulfur lyase activity"/>
    <property type="evidence" value="ECO:0007669"/>
    <property type="project" value="InterPro"/>
</dbReference>
<accession>A0AA48L9B9</accession>
<dbReference type="KEGG" id="ccac:CcaHIS019_0607000"/>